<protein>
    <submittedName>
        <fullName evidence="4">Gamma-glutamylcyclotransferase</fullName>
    </submittedName>
</protein>
<dbReference type="Pfam" id="PF13772">
    <property type="entry name" value="AIG2_2"/>
    <property type="match status" value="1"/>
</dbReference>
<name>A0A4R0P874_9HYPH</name>
<dbReference type="PANTHER" id="PTHR12935">
    <property type="entry name" value="GAMMA-GLUTAMYLCYCLOTRANSFERASE"/>
    <property type="match status" value="1"/>
</dbReference>
<proteinExistence type="predicted"/>
<evidence type="ECO:0000256" key="1">
    <source>
        <dbReference type="ARBA" id="ARBA00023239"/>
    </source>
</evidence>
<sequence>MIRLRRLLKRIWIPIILRVWVLARLWYRFWGVRLDGRPQDEVWYFAYGANLNDTVFLGRRRMKPLDWRVGKVTGWRLRFNLQGRPVGRSAPANIEPATGEELWGVLFLITRREMVRLNSTEGVPGWRYRPVWFDAEDREGNRHRAFSLMADGLPEDGNPSLRYITLIREGARQHGLPEHWIEKLEKVRPAEEAA</sequence>
<comment type="caution">
    <text evidence="4">The sequence shown here is derived from an EMBL/GenBank/DDBJ whole genome shotgun (WGS) entry which is preliminary data.</text>
</comment>
<feature type="binding site" evidence="3">
    <location>
        <position position="163"/>
    </location>
    <ligand>
        <name>substrate</name>
    </ligand>
</feature>
<gene>
    <name evidence="4" type="ORF">E0D97_14625</name>
</gene>
<dbReference type="AlphaFoldDB" id="A0A4R0P874"/>
<dbReference type="OrthoDB" id="141582at2"/>
<feature type="active site" description="Proton acceptor" evidence="2">
    <location>
        <position position="121"/>
    </location>
</feature>
<dbReference type="Proteomes" id="UP000291301">
    <property type="component" value="Unassembled WGS sequence"/>
</dbReference>
<dbReference type="SUPFAM" id="SSF110857">
    <property type="entry name" value="Gamma-glutamyl cyclotransferase-like"/>
    <property type="match status" value="1"/>
</dbReference>
<dbReference type="InterPro" id="IPR013024">
    <property type="entry name" value="GGCT-like"/>
</dbReference>
<evidence type="ECO:0000256" key="2">
    <source>
        <dbReference type="PIRSR" id="PIRSR617939-1"/>
    </source>
</evidence>
<keyword evidence="1" id="KW-0456">Lyase</keyword>
<dbReference type="Gene3D" id="3.10.490.10">
    <property type="entry name" value="Gamma-glutamyl cyclotransferase-like"/>
    <property type="match status" value="1"/>
</dbReference>
<dbReference type="PANTHER" id="PTHR12935:SF0">
    <property type="entry name" value="GAMMA-GLUTAMYLCYCLOTRANSFERASE"/>
    <property type="match status" value="1"/>
</dbReference>
<dbReference type="InterPro" id="IPR017939">
    <property type="entry name" value="G-Glutamylcylcotransferase"/>
</dbReference>
<keyword evidence="5" id="KW-1185">Reference proteome</keyword>
<organism evidence="4 5">
    <name type="scientific">Oricola cellulosilytica</name>
    <dbReference type="NCBI Taxonomy" id="1429082"/>
    <lineage>
        <taxon>Bacteria</taxon>
        <taxon>Pseudomonadati</taxon>
        <taxon>Pseudomonadota</taxon>
        <taxon>Alphaproteobacteria</taxon>
        <taxon>Hyphomicrobiales</taxon>
        <taxon>Ahrensiaceae</taxon>
        <taxon>Oricola</taxon>
    </lineage>
</organism>
<dbReference type="GO" id="GO:0003839">
    <property type="term" value="F:gamma-glutamylcyclotransferase activity"/>
    <property type="evidence" value="ECO:0007669"/>
    <property type="project" value="InterPro"/>
</dbReference>
<dbReference type="InterPro" id="IPR036568">
    <property type="entry name" value="GGCT-like_sf"/>
</dbReference>
<keyword evidence="4" id="KW-0808">Transferase</keyword>
<evidence type="ECO:0000256" key="3">
    <source>
        <dbReference type="PIRSR" id="PIRSR617939-2"/>
    </source>
</evidence>
<dbReference type="CDD" id="cd06661">
    <property type="entry name" value="GGCT_like"/>
    <property type="match status" value="1"/>
</dbReference>
<evidence type="ECO:0000313" key="5">
    <source>
        <dbReference type="Proteomes" id="UP000291301"/>
    </source>
</evidence>
<dbReference type="GO" id="GO:0016740">
    <property type="term" value="F:transferase activity"/>
    <property type="evidence" value="ECO:0007669"/>
    <property type="project" value="UniProtKB-KW"/>
</dbReference>
<accession>A0A4R0P874</accession>
<dbReference type="EMBL" id="SJST01000006">
    <property type="protein sequence ID" value="TCD13229.1"/>
    <property type="molecule type" value="Genomic_DNA"/>
</dbReference>
<reference evidence="4 5" key="1">
    <citation type="journal article" date="2015" name="Antonie Van Leeuwenhoek">
        <title>Oricola cellulosilytica gen. nov., sp. nov., a cellulose-degrading bacterium of the family Phyllobacteriaceae isolated from surface seashore water, and emended descriptions of Mesorhizobium loti and Phyllobacterium myrsinacearum.</title>
        <authorList>
            <person name="Hameed A."/>
            <person name="Shahina M."/>
            <person name="Lai W.A."/>
            <person name="Lin S.Y."/>
            <person name="Young L.S."/>
            <person name="Liu Y.C."/>
            <person name="Hsu Y.H."/>
            <person name="Young C.C."/>
        </authorList>
    </citation>
    <scope>NUCLEOTIDE SEQUENCE [LARGE SCALE GENOMIC DNA]</scope>
    <source>
        <strain evidence="4 5">KCTC 52183</strain>
    </source>
</reference>
<dbReference type="RefSeq" id="WP_131570247.1">
    <property type="nucleotide sequence ID" value="NZ_JAINFK010000005.1"/>
</dbReference>
<evidence type="ECO:0000313" key="4">
    <source>
        <dbReference type="EMBL" id="TCD13229.1"/>
    </source>
</evidence>